<sequence>MTPAERQLLAEAIEHHNNMVALYQDVWRMRERGDDPLESPAAREAIGLSLKVEPLRKALAAFSVREMDKENMAPYFVSQELLSTMRTLIVAFDAAKRRHIPQRIQPDGIPESYRKSFVGGAP</sequence>
<dbReference type="EMBL" id="FNSL01000001">
    <property type="protein sequence ID" value="SEB79394.1"/>
    <property type="molecule type" value="Genomic_DNA"/>
</dbReference>
<keyword evidence="2" id="KW-1185">Reference proteome</keyword>
<protein>
    <submittedName>
        <fullName evidence="1">Uncharacterized protein</fullName>
    </submittedName>
</protein>
<reference evidence="2" key="1">
    <citation type="submission" date="2016-10" db="EMBL/GenBank/DDBJ databases">
        <authorList>
            <person name="Varghese N."/>
            <person name="Submissions S."/>
        </authorList>
    </citation>
    <scope>NUCLEOTIDE SEQUENCE [LARGE SCALE GENOMIC DNA]</scope>
    <source>
        <strain evidence="2">ES.061</strain>
    </source>
</reference>
<gene>
    <name evidence="1" type="ORF">SAMN05216452_3200</name>
</gene>
<accession>A0A1H4M9G8</accession>
<organism evidence="1 2">
    <name type="scientific">Nitratireductor aquibiodomus</name>
    <dbReference type="NCBI Taxonomy" id="204799"/>
    <lineage>
        <taxon>Bacteria</taxon>
        <taxon>Pseudomonadati</taxon>
        <taxon>Pseudomonadota</taxon>
        <taxon>Alphaproteobacteria</taxon>
        <taxon>Hyphomicrobiales</taxon>
        <taxon>Phyllobacteriaceae</taxon>
        <taxon>Nitratireductor</taxon>
    </lineage>
</organism>
<dbReference type="RefSeq" id="WP_090329446.1">
    <property type="nucleotide sequence ID" value="NZ_FNSL01000001.1"/>
</dbReference>
<evidence type="ECO:0000313" key="1">
    <source>
        <dbReference type="EMBL" id="SEB79394.1"/>
    </source>
</evidence>
<evidence type="ECO:0000313" key="2">
    <source>
        <dbReference type="Proteomes" id="UP000199064"/>
    </source>
</evidence>
<proteinExistence type="predicted"/>
<name>A0A1H4M9G8_9HYPH</name>
<dbReference type="AlphaFoldDB" id="A0A1H4M9G8"/>
<dbReference type="Proteomes" id="UP000199064">
    <property type="component" value="Unassembled WGS sequence"/>
</dbReference>